<feature type="region of interest" description="Disordered" evidence="11">
    <location>
        <begin position="100"/>
        <end position="123"/>
    </location>
</feature>
<dbReference type="GO" id="GO:0005886">
    <property type="term" value="C:plasma membrane"/>
    <property type="evidence" value="ECO:0007669"/>
    <property type="project" value="UniProtKB-SubCell"/>
</dbReference>
<dbReference type="GO" id="GO:0045499">
    <property type="term" value="F:chemorepellent activity"/>
    <property type="evidence" value="ECO:0007669"/>
    <property type="project" value="TreeGrafter"/>
</dbReference>
<feature type="compositionally biased region" description="Low complexity" evidence="11">
    <location>
        <begin position="1"/>
        <end position="25"/>
    </location>
</feature>
<feature type="compositionally biased region" description="Polar residues" evidence="11">
    <location>
        <begin position="151"/>
        <end position="169"/>
    </location>
</feature>
<evidence type="ECO:0000313" key="13">
    <source>
        <dbReference type="Ensembl" id="ENSCPBP00000010101.1"/>
    </source>
</evidence>
<name>A0A8C3FKH5_CHRPI</name>
<dbReference type="GO" id="GO:0005615">
    <property type="term" value="C:extracellular space"/>
    <property type="evidence" value="ECO:0007669"/>
    <property type="project" value="TreeGrafter"/>
</dbReference>
<evidence type="ECO:0000256" key="3">
    <source>
        <dbReference type="ARBA" id="ARBA00022475"/>
    </source>
</evidence>
<evidence type="ECO:0000256" key="8">
    <source>
        <dbReference type="ARBA" id="ARBA00023030"/>
    </source>
</evidence>
<keyword evidence="3" id="KW-1003">Cell membrane</keyword>
<feature type="region of interest" description="Disordered" evidence="11">
    <location>
        <begin position="1"/>
        <end position="35"/>
    </location>
</feature>
<evidence type="ECO:0000313" key="14">
    <source>
        <dbReference type="Proteomes" id="UP000694380"/>
    </source>
</evidence>
<reference evidence="13" key="2">
    <citation type="submission" date="2025-09" db="UniProtKB">
        <authorList>
            <consortium name="Ensembl"/>
        </authorList>
    </citation>
    <scope>IDENTIFICATION</scope>
</reference>
<evidence type="ECO:0000256" key="6">
    <source>
        <dbReference type="ARBA" id="ARBA00022692"/>
    </source>
</evidence>
<dbReference type="InterPro" id="IPR040180">
    <property type="entry name" value="Neuregulin"/>
</dbReference>
<dbReference type="PANTHER" id="PTHR11100:SF18">
    <property type="entry name" value="PRO-NEUREGULIN-3, MEMBRANE-BOUND ISOFORM"/>
    <property type="match status" value="1"/>
</dbReference>
<dbReference type="Ensembl" id="ENSCPBT00000012119.1">
    <property type="protein sequence ID" value="ENSCPBP00000010101.1"/>
    <property type="gene ID" value="ENSCPBG00000007775.1"/>
</dbReference>
<evidence type="ECO:0000256" key="2">
    <source>
        <dbReference type="ARBA" id="ARBA00004613"/>
    </source>
</evidence>
<evidence type="ECO:0000256" key="10">
    <source>
        <dbReference type="ARBA" id="ARBA00023157"/>
    </source>
</evidence>
<sequence>MSEGAACASPPGAAAAEEGAAAAAGGPDGDGAPDPPRELRCSDCIVWNRQQTWLCVVPLFIGFIGLGLSLMLLKWIVVGSVKDYVPTELMDSKGIGQDPFFLSKPTTPPKSMETTTTTTSRTPNRISTRLTTMTRAPTRFPGTRVPIRASPRSTTVRHTAAPPTSLSTTVPFSTTILTSRPLPGTPSTQPMPIWPTAAYATSSYKIYVHDSAPSWTLSPFQESTTTTPETSTSPKFRNKTINYTVLESCVLSWLQSRKRGAVCPPLVASARHVNSIECYQRNRFCSPWLPFLHANLWLFRWRIWLVSHLNFFSPLHLFADKPRDKESICTAN</sequence>
<keyword evidence="7 12" id="KW-1133">Transmembrane helix</keyword>
<evidence type="ECO:0000256" key="1">
    <source>
        <dbReference type="ARBA" id="ARBA00004251"/>
    </source>
</evidence>
<comment type="subcellular location">
    <subcellularLocation>
        <location evidence="1">Cell membrane</location>
        <topology evidence="1">Single-pass type I membrane protein</topology>
    </subcellularLocation>
    <subcellularLocation>
        <location evidence="2">Secreted</location>
    </subcellularLocation>
</comment>
<dbReference type="OMA" id="MSEGAAC"/>
<keyword evidence="9 12" id="KW-0472">Membrane</keyword>
<protein>
    <submittedName>
        <fullName evidence="13">Uncharacterized protein</fullName>
    </submittedName>
</protein>
<keyword evidence="6 12" id="KW-0812">Transmembrane</keyword>
<evidence type="ECO:0000256" key="12">
    <source>
        <dbReference type="SAM" id="Phobius"/>
    </source>
</evidence>
<dbReference type="GO" id="GO:0007399">
    <property type="term" value="P:nervous system development"/>
    <property type="evidence" value="ECO:0007669"/>
    <property type="project" value="InterPro"/>
</dbReference>
<reference evidence="13" key="1">
    <citation type="submission" date="2025-08" db="UniProtKB">
        <authorList>
            <consortium name="Ensembl"/>
        </authorList>
    </citation>
    <scope>IDENTIFICATION</scope>
</reference>
<evidence type="ECO:0000256" key="5">
    <source>
        <dbReference type="ARBA" id="ARBA00022536"/>
    </source>
</evidence>
<organism evidence="13 14">
    <name type="scientific">Chrysemys picta bellii</name>
    <name type="common">Western painted turtle</name>
    <name type="synonym">Emys bellii</name>
    <dbReference type="NCBI Taxonomy" id="8478"/>
    <lineage>
        <taxon>Eukaryota</taxon>
        <taxon>Metazoa</taxon>
        <taxon>Chordata</taxon>
        <taxon>Craniata</taxon>
        <taxon>Vertebrata</taxon>
        <taxon>Euteleostomi</taxon>
        <taxon>Archelosauria</taxon>
        <taxon>Testudinata</taxon>
        <taxon>Testudines</taxon>
        <taxon>Cryptodira</taxon>
        <taxon>Durocryptodira</taxon>
        <taxon>Testudinoidea</taxon>
        <taxon>Emydidae</taxon>
        <taxon>Chrysemys</taxon>
    </lineage>
</organism>
<dbReference type="GeneTree" id="ENSGT00940000156754"/>
<dbReference type="GO" id="GO:0035556">
    <property type="term" value="P:intracellular signal transduction"/>
    <property type="evidence" value="ECO:0007669"/>
    <property type="project" value="TreeGrafter"/>
</dbReference>
<accession>A0A8C3FKH5</accession>
<keyword evidence="4" id="KW-0964">Secreted</keyword>
<proteinExistence type="predicted"/>
<evidence type="ECO:0000256" key="9">
    <source>
        <dbReference type="ARBA" id="ARBA00023136"/>
    </source>
</evidence>
<feature type="transmembrane region" description="Helical" evidence="12">
    <location>
        <begin position="53"/>
        <end position="77"/>
    </location>
</feature>
<dbReference type="AlphaFoldDB" id="A0A8C3FKH5"/>
<evidence type="ECO:0000256" key="4">
    <source>
        <dbReference type="ARBA" id="ARBA00022525"/>
    </source>
</evidence>
<keyword evidence="5" id="KW-0245">EGF-like domain</keyword>
<keyword evidence="8" id="KW-0339">Growth factor</keyword>
<dbReference type="Proteomes" id="UP000694380">
    <property type="component" value="Unplaced"/>
</dbReference>
<dbReference type="PANTHER" id="PTHR11100">
    <property type="entry name" value="HEREGULIN-NEUREGULIN FAMILY MEMBER"/>
    <property type="match status" value="1"/>
</dbReference>
<feature type="compositionally biased region" description="Low complexity" evidence="11">
    <location>
        <begin position="109"/>
        <end position="123"/>
    </location>
</feature>
<keyword evidence="10" id="KW-1015">Disulfide bond</keyword>
<dbReference type="GO" id="GO:0008083">
    <property type="term" value="F:growth factor activity"/>
    <property type="evidence" value="ECO:0007669"/>
    <property type="project" value="UniProtKB-KW"/>
</dbReference>
<dbReference type="GO" id="GO:0048513">
    <property type="term" value="P:animal organ development"/>
    <property type="evidence" value="ECO:0007669"/>
    <property type="project" value="TreeGrafter"/>
</dbReference>
<evidence type="ECO:0000256" key="7">
    <source>
        <dbReference type="ARBA" id="ARBA00022989"/>
    </source>
</evidence>
<evidence type="ECO:0000256" key="11">
    <source>
        <dbReference type="SAM" id="MobiDB-lite"/>
    </source>
</evidence>
<keyword evidence="14" id="KW-1185">Reference proteome</keyword>
<feature type="region of interest" description="Disordered" evidence="11">
    <location>
        <begin position="137"/>
        <end position="169"/>
    </location>
</feature>